<name>A0A3B3SBY6_9TELE</name>
<feature type="domain" description="BZIP" evidence="6">
    <location>
        <begin position="315"/>
        <end position="378"/>
    </location>
</feature>
<dbReference type="Pfam" id="PF03131">
    <property type="entry name" value="bZIP_Maf"/>
    <property type="match status" value="1"/>
</dbReference>
<dbReference type="Ensembl" id="ENSPKIT00000009028.1">
    <property type="protein sequence ID" value="ENSPKIP00000028252.1"/>
    <property type="gene ID" value="ENSPKIG00000009970.1"/>
</dbReference>
<dbReference type="FunFam" id="1.20.5.170:FF:000016">
    <property type="entry name" value="MAF bZIP transcription factor"/>
    <property type="match status" value="1"/>
</dbReference>
<protein>
    <submittedName>
        <fullName evidence="7">Neural retina leucine zipper</fullName>
    </submittedName>
</protein>
<evidence type="ECO:0000256" key="3">
    <source>
        <dbReference type="ARBA" id="ARBA00023163"/>
    </source>
</evidence>
<dbReference type="GO" id="GO:0000981">
    <property type="term" value="F:DNA-binding transcription factor activity, RNA polymerase II-specific"/>
    <property type="evidence" value="ECO:0007669"/>
    <property type="project" value="TreeGrafter"/>
</dbReference>
<dbReference type="OrthoDB" id="8961138at2759"/>
<keyword evidence="8" id="KW-1185">Reference proteome</keyword>
<dbReference type="InterPro" id="IPR004826">
    <property type="entry name" value="bZIP_Maf"/>
</dbReference>
<keyword evidence="2" id="KW-0238">DNA-binding</keyword>
<evidence type="ECO:0000256" key="2">
    <source>
        <dbReference type="ARBA" id="ARBA00023125"/>
    </source>
</evidence>
<dbReference type="KEGG" id="pki:111854581"/>
<feature type="coiled-coil region" evidence="4">
    <location>
        <begin position="340"/>
        <end position="374"/>
    </location>
</feature>
<dbReference type="GeneTree" id="ENSGT00940000166379"/>
<keyword evidence="4" id="KW-0175">Coiled coil</keyword>
<organism evidence="7 8">
    <name type="scientific">Paramormyrops kingsleyae</name>
    <dbReference type="NCBI Taxonomy" id="1676925"/>
    <lineage>
        <taxon>Eukaryota</taxon>
        <taxon>Metazoa</taxon>
        <taxon>Chordata</taxon>
        <taxon>Craniata</taxon>
        <taxon>Vertebrata</taxon>
        <taxon>Euteleostomi</taxon>
        <taxon>Actinopterygii</taxon>
        <taxon>Neopterygii</taxon>
        <taxon>Teleostei</taxon>
        <taxon>Osteoglossocephala</taxon>
        <taxon>Osteoglossomorpha</taxon>
        <taxon>Osteoglossiformes</taxon>
        <taxon>Mormyridae</taxon>
        <taxon>Paramormyrops</taxon>
    </lineage>
</organism>
<feature type="region of interest" description="Disordered" evidence="5">
    <location>
        <begin position="31"/>
        <end position="104"/>
    </location>
</feature>
<dbReference type="STRING" id="1676925.ENSPKIP00000028252"/>
<feature type="compositionally biased region" description="Polar residues" evidence="5">
    <location>
        <begin position="65"/>
        <end position="80"/>
    </location>
</feature>
<dbReference type="InterPro" id="IPR024874">
    <property type="entry name" value="Transcription_factor_Maf_fam"/>
</dbReference>
<evidence type="ECO:0000256" key="4">
    <source>
        <dbReference type="SAM" id="Coils"/>
    </source>
</evidence>
<dbReference type="InterPro" id="IPR004827">
    <property type="entry name" value="bZIP"/>
</dbReference>
<dbReference type="RefSeq" id="XP_023688425.1">
    <property type="nucleotide sequence ID" value="XM_023832657.2"/>
</dbReference>
<keyword evidence="3" id="KW-0804">Transcription</keyword>
<evidence type="ECO:0000313" key="8">
    <source>
        <dbReference type="Proteomes" id="UP000261540"/>
    </source>
</evidence>
<dbReference type="GeneID" id="111854581"/>
<dbReference type="Gene3D" id="1.20.5.170">
    <property type="match status" value="1"/>
</dbReference>
<evidence type="ECO:0000313" key="7">
    <source>
        <dbReference type="Ensembl" id="ENSPKIP00000028252.1"/>
    </source>
</evidence>
<evidence type="ECO:0000256" key="5">
    <source>
        <dbReference type="SAM" id="MobiDB-lite"/>
    </source>
</evidence>
<evidence type="ECO:0000259" key="6">
    <source>
        <dbReference type="PROSITE" id="PS50217"/>
    </source>
</evidence>
<dbReference type="PANTHER" id="PTHR10129">
    <property type="entry name" value="TRANSCRIPTION FACTOR MAF"/>
    <property type="match status" value="1"/>
</dbReference>
<reference evidence="7" key="1">
    <citation type="submission" date="2025-08" db="UniProtKB">
        <authorList>
            <consortium name="Ensembl"/>
        </authorList>
    </citation>
    <scope>IDENTIFICATION</scope>
</reference>
<dbReference type="PROSITE" id="PS50217">
    <property type="entry name" value="BZIP"/>
    <property type="match status" value="1"/>
</dbReference>
<dbReference type="SUPFAM" id="SSF47454">
    <property type="entry name" value="A DNA-binding domain in eukaryotic transcription factors"/>
    <property type="match status" value="1"/>
</dbReference>
<dbReference type="Proteomes" id="UP000261540">
    <property type="component" value="Unplaced"/>
</dbReference>
<sequence length="400" mass="43011">MASPPLPLSSLPPSPLTMEYLNDFDLLKFGVKSDSSPVPPAGGPPKATSQDPPSPHPAFMPPDSCLTSSPYNSLPHSPTLSDAHPPHSSSSSLSSLSSSSPPMSLPVPPGVIYPFRLAYGTGSSPGSSPSPTSLEDLLWLTALQQFGLEATAPVSVLGPLGGEGPELGERDGGPTGGFLGCEDAVEALLSSAAVNSQFTVLAQSSDSSQRDSGSDSGGEVFCPQAADLCARPLLVLPPSLAGAPLSSVPYLQTLSPDGQPHHHLHPHPYHLHLHHQLGQRQGGVEERFSDEQLVSLSVRELNRHLRGVSKDEAARLKQKRRTLKNRGYAQSCRHKRLQHRHALEAEKHHLMQQLEQLQLELSRVLRERDAYKTRYEKLVDTKEAPLTHSGRPPTPPDCFL</sequence>
<keyword evidence="1" id="KW-0805">Transcription regulation</keyword>
<dbReference type="CDD" id="cd14718">
    <property type="entry name" value="bZIP_Maf_large"/>
    <property type="match status" value="1"/>
</dbReference>
<dbReference type="AlphaFoldDB" id="A0A3B3SBY6"/>
<dbReference type="GO" id="GO:0005634">
    <property type="term" value="C:nucleus"/>
    <property type="evidence" value="ECO:0007669"/>
    <property type="project" value="TreeGrafter"/>
</dbReference>
<proteinExistence type="predicted"/>
<evidence type="ECO:0000256" key="1">
    <source>
        <dbReference type="ARBA" id="ARBA00023015"/>
    </source>
</evidence>
<dbReference type="SUPFAM" id="SSF57959">
    <property type="entry name" value="Leucine zipper domain"/>
    <property type="match status" value="1"/>
</dbReference>
<dbReference type="PANTHER" id="PTHR10129:SF35">
    <property type="entry name" value="NEURAL RETINA-SPECIFIC LEUCINE ZIPPER PROTEIN"/>
    <property type="match status" value="1"/>
</dbReference>
<dbReference type="SMART" id="SM00338">
    <property type="entry name" value="BRLZ"/>
    <property type="match status" value="1"/>
</dbReference>
<dbReference type="InterPro" id="IPR008917">
    <property type="entry name" value="TF_DNA-bd_sf"/>
</dbReference>
<reference evidence="7" key="2">
    <citation type="submission" date="2025-09" db="UniProtKB">
        <authorList>
            <consortium name="Ensembl"/>
        </authorList>
    </citation>
    <scope>IDENTIFICATION</scope>
</reference>
<dbReference type="GO" id="GO:0000978">
    <property type="term" value="F:RNA polymerase II cis-regulatory region sequence-specific DNA binding"/>
    <property type="evidence" value="ECO:0007669"/>
    <property type="project" value="TreeGrafter"/>
</dbReference>
<accession>A0A3B3SBY6</accession>
<dbReference type="InterPro" id="IPR046347">
    <property type="entry name" value="bZIP_sf"/>
</dbReference>
<feature type="compositionally biased region" description="Low complexity" evidence="5">
    <location>
        <begin position="86"/>
        <end position="102"/>
    </location>
</feature>